<name>A0A915EKS4_9BILA</name>
<sequence>MVSTDYYQLTTPNNEHFCEPKSVSEVKGISMRRSFQAEAATGMREAPSAAIVRLEKKIATQFANQPTFRQEVRQAAVANRNAFSQGLKRAHVKHFPTVNSFKELDDEENFLLTCTLRGSISGGDNFGEKFLLYADNDLLISHLLETSSTCVIPEIE</sequence>
<protein>
    <submittedName>
        <fullName evidence="2">Uncharacterized protein</fullName>
    </submittedName>
</protein>
<evidence type="ECO:0000313" key="2">
    <source>
        <dbReference type="WBParaSite" id="jg6419"/>
    </source>
</evidence>
<evidence type="ECO:0000313" key="1">
    <source>
        <dbReference type="Proteomes" id="UP000887574"/>
    </source>
</evidence>
<reference evidence="2" key="1">
    <citation type="submission" date="2022-11" db="UniProtKB">
        <authorList>
            <consortium name="WormBaseParasite"/>
        </authorList>
    </citation>
    <scope>IDENTIFICATION</scope>
</reference>
<dbReference type="WBParaSite" id="jg6419">
    <property type="protein sequence ID" value="jg6419"/>
    <property type="gene ID" value="jg6419"/>
</dbReference>
<dbReference type="Proteomes" id="UP000887574">
    <property type="component" value="Unplaced"/>
</dbReference>
<organism evidence="1 2">
    <name type="scientific">Ditylenchus dipsaci</name>
    <dbReference type="NCBI Taxonomy" id="166011"/>
    <lineage>
        <taxon>Eukaryota</taxon>
        <taxon>Metazoa</taxon>
        <taxon>Ecdysozoa</taxon>
        <taxon>Nematoda</taxon>
        <taxon>Chromadorea</taxon>
        <taxon>Rhabditida</taxon>
        <taxon>Tylenchina</taxon>
        <taxon>Tylenchomorpha</taxon>
        <taxon>Sphaerularioidea</taxon>
        <taxon>Anguinidae</taxon>
        <taxon>Anguininae</taxon>
        <taxon>Ditylenchus</taxon>
    </lineage>
</organism>
<dbReference type="AlphaFoldDB" id="A0A915EKS4"/>
<proteinExistence type="predicted"/>
<keyword evidence="1" id="KW-1185">Reference proteome</keyword>
<accession>A0A915EKS4</accession>